<reference evidence="2 3" key="1">
    <citation type="submission" date="2020-04" db="EMBL/GenBank/DDBJ databases">
        <authorList>
            <person name="Wallbank WR R."/>
            <person name="Pardo Diaz C."/>
            <person name="Kozak K."/>
            <person name="Martin S."/>
            <person name="Jiggins C."/>
            <person name="Moest M."/>
            <person name="Warren A I."/>
            <person name="Byers J.R.P. K."/>
            <person name="Montejo-Kovacevich G."/>
            <person name="Yen C E."/>
        </authorList>
    </citation>
    <scope>NUCLEOTIDE SEQUENCE [LARGE SCALE GENOMIC DNA]</scope>
</reference>
<dbReference type="InterPro" id="IPR015897">
    <property type="entry name" value="CHK_kinase-like"/>
</dbReference>
<dbReference type="Proteomes" id="UP000494256">
    <property type="component" value="Unassembled WGS sequence"/>
</dbReference>
<comment type="caution">
    <text evidence="2">The sequence shown here is derived from an EMBL/GenBank/DDBJ whole genome shotgun (WGS) entry which is preliminary data.</text>
</comment>
<protein>
    <recommendedName>
        <fullName evidence="1">CHK kinase-like domain-containing protein</fullName>
    </recommendedName>
</protein>
<dbReference type="EMBL" id="CADEBD010000316">
    <property type="protein sequence ID" value="CAB3244330.1"/>
    <property type="molecule type" value="Genomic_DNA"/>
</dbReference>
<dbReference type="PANTHER" id="PTHR11012">
    <property type="entry name" value="PROTEIN KINASE-LIKE DOMAIN-CONTAINING"/>
    <property type="match status" value="1"/>
</dbReference>
<evidence type="ECO:0000313" key="3">
    <source>
        <dbReference type="Proteomes" id="UP000494256"/>
    </source>
</evidence>
<dbReference type="Pfam" id="PF02958">
    <property type="entry name" value="EcKL"/>
    <property type="match status" value="1"/>
</dbReference>
<dbReference type="InterPro" id="IPR004119">
    <property type="entry name" value="EcKL"/>
</dbReference>
<evidence type="ECO:0000259" key="1">
    <source>
        <dbReference type="SMART" id="SM00587"/>
    </source>
</evidence>
<gene>
    <name evidence="2" type="ORF">APLA_LOCUS10696</name>
</gene>
<dbReference type="PANTHER" id="PTHR11012:SF30">
    <property type="entry name" value="PROTEIN KINASE-LIKE DOMAIN-CONTAINING"/>
    <property type="match status" value="1"/>
</dbReference>
<dbReference type="AlphaFoldDB" id="A0A8S1AGC6"/>
<dbReference type="OrthoDB" id="27483at2759"/>
<dbReference type="SMART" id="SM00587">
    <property type="entry name" value="CHK"/>
    <property type="match status" value="1"/>
</dbReference>
<dbReference type="InterPro" id="IPR011009">
    <property type="entry name" value="Kinase-like_dom_sf"/>
</dbReference>
<dbReference type="Gene3D" id="3.90.1200.10">
    <property type="match status" value="1"/>
</dbReference>
<evidence type="ECO:0000313" key="2">
    <source>
        <dbReference type="EMBL" id="CAB3244330.1"/>
    </source>
</evidence>
<sequence length="389" mass="44539">MAHDKITKALKNILNNVNYTNYNLKIEEISTGGANYTSNLFKVEVVPEDDKPTLHLFVKVACPSVKLRSTLDEWKIYTTEQLFYTRLLKTYKALENEHRVPSEERLHSCKYYGSSLVVLEEMIVLEDLTASNWLAYDRLKSIDWPYAKAAISQLAKFHALSFAYGESNPDEFNQVLDELKTQMNHESLATFVENAKSVALQKVKSERKNLLKEYLKDFEAKIKKVNEPSSHNAITHGVFRPSNLMHKTKEDGSMEVIIVDMQTLQGASPVADLLYFIFTGSDKEFRAEYYDKLIDHYYSELEAAMKRLHMDPEKIYSRAVFDQEFKEKLPLGLTIAVFALPVVTVSPDKAPKVDEDMELSAFSAETASDLYVERLNGVVDDFVKWGLLK</sequence>
<accession>A0A8S1AGC6</accession>
<proteinExistence type="predicted"/>
<dbReference type="SUPFAM" id="SSF56112">
    <property type="entry name" value="Protein kinase-like (PK-like)"/>
    <property type="match status" value="1"/>
</dbReference>
<name>A0A8S1AGC6_ARCPL</name>
<organism evidence="2 3">
    <name type="scientific">Arctia plantaginis</name>
    <name type="common">Wood tiger moth</name>
    <name type="synonym">Phalaena plantaginis</name>
    <dbReference type="NCBI Taxonomy" id="874455"/>
    <lineage>
        <taxon>Eukaryota</taxon>
        <taxon>Metazoa</taxon>
        <taxon>Ecdysozoa</taxon>
        <taxon>Arthropoda</taxon>
        <taxon>Hexapoda</taxon>
        <taxon>Insecta</taxon>
        <taxon>Pterygota</taxon>
        <taxon>Neoptera</taxon>
        <taxon>Endopterygota</taxon>
        <taxon>Lepidoptera</taxon>
        <taxon>Glossata</taxon>
        <taxon>Ditrysia</taxon>
        <taxon>Noctuoidea</taxon>
        <taxon>Erebidae</taxon>
        <taxon>Arctiinae</taxon>
        <taxon>Arctia</taxon>
    </lineage>
</organism>
<feature type="domain" description="CHK kinase-like" evidence="1">
    <location>
        <begin position="123"/>
        <end position="307"/>
    </location>
</feature>